<proteinExistence type="predicted"/>
<evidence type="ECO:0000256" key="1">
    <source>
        <dbReference type="SAM" id="SignalP"/>
    </source>
</evidence>
<feature type="chain" id="PRO_5015602761" description="TRI14-like protein" evidence="1">
    <location>
        <begin position="18"/>
        <end position="361"/>
    </location>
</feature>
<dbReference type="SUPFAM" id="SSF63829">
    <property type="entry name" value="Calcium-dependent phosphotriesterase"/>
    <property type="match status" value="1"/>
</dbReference>
<dbReference type="InterPro" id="IPR015943">
    <property type="entry name" value="WD40/YVTN_repeat-like_dom_sf"/>
</dbReference>
<gene>
    <name evidence="2" type="ORF">TPAR_07303</name>
</gene>
<dbReference type="Pfam" id="PF22701">
    <property type="entry name" value="Mala_s_1-like"/>
    <property type="match status" value="1"/>
</dbReference>
<dbReference type="AlphaFoldDB" id="A0A2S4KQN8"/>
<dbReference type="STRING" id="94208.A0A2S4KQN8"/>
<keyword evidence="1" id="KW-0732">Signal</keyword>
<keyword evidence="3" id="KW-1185">Reference proteome</keyword>
<reference evidence="2 3" key="1">
    <citation type="submission" date="2018-01" db="EMBL/GenBank/DDBJ databases">
        <title>Harnessing the power of phylogenomics to disentangle the directionality and signatures of interkingdom host jumping in the parasitic fungal genus Tolypocladium.</title>
        <authorList>
            <person name="Quandt C.A."/>
            <person name="Patterson W."/>
            <person name="Spatafora J.W."/>
        </authorList>
    </citation>
    <scope>NUCLEOTIDE SEQUENCE [LARGE SCALE GENOMIC DNA]</scope>
    <source>
        <strain evidence="2 3">NRBC 100945</strain>
    </source>
</reference>
<protein>
    <recommendedName>
        <fullName evidence="4">TRI14-like protein</fullName>
    </recommendedName>
</protein>
<dbReference type="EMBL" id="PKSG01000834">
    <property type="protein sequence ID" value="POR32504.1"/>
    <property type="molecule type" value="Genomic_DNA"/>
</dbReference>
<dbReference type="InterPro" id="IPR054550">
    <property type="entry name" value="Mala_s_1-like"/>
</dbReference>
<accession>A0A2S4KQN8</accession>
<evidence type="ECO:0000313" key="2">
    <source>
        <dbReference type="EMBL" id="POR32504.1"/>
    </source>
</evidence>
<sequence length="361" mass="38677">MFTTLLLTLLSVSAVSGCLPSPGGPNCTSPSGNFNVSAFQLYPENADFDPNRCVTYFSVLYNATVAVYDVAKNKVVDTISIPELTGNQALHASGVQMDGRDQLSIVINAGAAFNTEGKDISGDNFLIKYDLAKKTVAFKFNLTAVTNGAYGGYQDVEHDKDGNSFVLGTYPSSIIRVSAEGENAVAWYKAPSPNQTAHGYTGLVMHGNKLIVSDGQDGQLYSFDSQARTGEPVRIPLEAAAGNETVGQNLDGLYMPSLHKGNVILASDNIAGTVVLRSKNWTSVEKLGTIPNPLVDQNGSTVASVQIAQRIYSVTQYFQDAANPVPGTFAGNRTDFPLYDITEQVQKLLDRTAGRGTRREL</sequence>
<dbReference type="OrthoDB" id="4434395at2759"/>
<name>A0A2S4KQN8_9HYPO</name>
<dbReference type="Gene3D" id="2.130.10.10">
    <property type="entry name" value="YVTN repeat-like/Quinoprotein amine dehydrogenase"/>
    <property type="match status" value="1"/>
</dbReference>
<evidence type="ECO:0000313" key="3">
    <source>
        <dbReference type="Proteomes" id="UP000237481"/>
    </source>
</evidence>
<evidence type="ECO:0008006" key="4">
    <source>
        <dbReference type="Google" id="ProtNLM"/>
    </source>
</evidence>
<organism evidence="2 3">
    <name type="scientific">Tolypocladium paradoxum</name>
    <dbReference type="NCBI Taxonomy" id="94208"/>
    <lineage>
        <taxon>Eukaryota</taxon>
        <taxon>Fungi</taxon>
        <taxon>Dikarya</taxon>
        <taxon>Ascomycota</taxon>
        <taxon>Pezizomycotina</taxon>
        <taxon>Sordariomycetes</taxon>
        <taxon>Hypocreomycetidae</taxon>
        <taxon>Hypocreales</taxon>
        <taxon>Ophiocordycipitaceae</taxon>
        <taxon>Tolypocladium</taxon>
    </lineage>
</organism>
<feature type="signal peptide" evidence="1">
    <location>
        <begin position="1"/>
        <end position="17"/>
    </location>
</feature>
<dbReference type="CDD" id="cd12811">
    <property type="entry name" value="MALA"/>
    <property type="match status" value="1"/>
</dbReference>
<comment type="caution">
    <text evidence="2">The sequence shown here is derived from an EMBL/GenBank/DDBJ whole genome shotgun (WGS) entry which is preliminary data.</text>
</comment>
<dbReference type="Proteomes" id="UP000237481">
    <property type="component" value="Unassembled WGS sequence"/>
</dbReference>